<evidence type="ECO:0000313" key="14">
    <source>
        <dbReference type="EMBL" id="ATP75095.1"/>
    </source>
</evidence>
<keyword evidence="10 12" id="KW-0496">Mitochondrion</keyword>
<dbReference type="AlphaFoldDB" id="A0A343LN56"/>
<evidence type="ECO:0000256" key="6">
    <source>
        <dbReference type="ARBA" id="ARBA00022692"/>
    </source>
</evidence>
<name>A0A343LN56_9CUCU</name>
<evidence type="ECO:0000256" key="7">
    <source>
        <dbReference type="ARBA" id="ARBA00022781"/>
    </source>
</evidence>
<evidence type="ECO:0000256" key="4">
    <source>
        <dbReference type="ARBA" id="ARBA00022448"/>
    </source>
</evidence>
<dbReference type="Pfam" id="PF00895">
    <property type="entry name" value="ATP-synt_8"/>
    <property type="match status" value="1"/>
</dbReference>
<evidence type="ECO:0000256" key="12">
    <source>
        <dbReference type="RuleBase" id="RU003661"/>
    </source>
</evidence>
<evidence type="ECO:0000256" key="9">
    <source>
        <dbReference type="ARBA" id="ARBA00023065"/>
    </source>
</evidence>
<proteinExistence type="inferred from homology"/>
<dbReference type="GO" id="GO:0045259">
    <property type="term" value="C:proton-transporting ATP synthase complex"/>
    <property type="evidence" value="ECO:0007669"/>
    <property type="project" value="UniProtKB-KW"/>
</dbReference>
<accession>A0A343LN56</accession>
<dbReference type="GO" id="GO:0015078">
    <property type="term" value="F:proton transmembrane transporter activity"/>
    <property type="evidence" value="ECO:0007669"/>
    <property type="project" value="InterPro"/>
</dbReference>
<dbReference type="GO" id="GO:0015986">
    <property type="term" value="P:proton motive force-driven ATP synthesis"/>
    <property type="evidence" value="ECO:0007669"/>
    <property type="project" value="InterPro"/>
</dbReference>
<dbReference type="GO" id="GO:0031966">
    <property type="term" value="C:mitochondrial membrane"/>
    <property type="evidence" value="ECO:0007669"/>
    <property type="project" value="UniProtKB-SubCell"/>
</dbReference>
<gene>
    <name evidence="14" type="primary">ATP8</name>
</gene>
<evidence type="ECO:0000256" key="13">
    <source>
        <dbReference type="SAM" id="Phobius"/>
    </source>
</evidence>
<evidence type="ECO:0000256" key="8">
    <source>
        <dbReference type="ARBA" id="ARBA00022989"/>
    </source>
</evidence>
<keyword evidence="6 12" id="KW-0812">Transmembrane</keyword>
<dbReference type="EMBL" id="MF594624">
    <property type="protein sequence ID" value="ATP75095.1"/>
    <property type="molecule type" value="Genomic_DNA"/>
</dbReference>
<keyword evidence="11 13" id="KW-0472">Membrane</keyword>
<keyword evidence="7 12" id="KW-0375">Hydrogen ion transport</keyword>
<evidence type="ECO:0000256" key="5">
    <source>
        <dbReference type="ARBA" id="ARBA00022547"/>
    </source>
</evidence>
<organism evidence="14">
    <name type="scientific">Sitona callosus</name>
    <dbReference type="NCBI Taxonomy" id="2036824"/>
    <lineage>
        <taxon>Eukaryota</taxon>
        <taxon>Metazoa</taxon>
        <taxon>Ecdysozoa</taxon>
        <taxon>Arthropoda</taxon>
        <taxon>Hexapoda</taxon>
        <taxon>Insecta</taxon>
        <taxon>Pterygota</taxon>
        <taxon>Neoptera</taxon>
        <taxon>Endopterygota</taxon>
        <taxon>Coleoptera</taxon>
        <taxon>Polyphaga</taxon>
        <taxon>Cucujiformia</taxon>
        <taxon>Curculionidae</taxon>
        <taxon>Entiminae</taxon>
        <taxon>Sitonini</taxon>
        <taxon>Sitona</taxon>
    </lineage>
</organism>
<evidence type="ECO:0000256" key="1">
    <source>
        <dbReference type="ARBA" id="ARBA00004304"/>
    </source>
</evidence>
<dbReference type="InterPro" id="IPR001421">
    <property type="entry name" value="ATP8_metazoa"/>
</dbReference>
<keyword evidence="4 12" id="KW-0813">Transport</keyword>
<protein>
    <recommendedName>
        <fullName evidence="12">ATP synthase complex subunit 8</fullName>
    </recommendedName>
</protein>
<geneLocation type="mitochondrion" evidence="14"/>
<evidence type="ECO:0000256" key="10">
    <source>
        <dbReference type="ARBA" id="ARBA00023128"/>
    </source>
</evidence>
<feature type="transmembrane region" description="Helical" evidence="13">
    <location>
        <begin position="12"/>
        <end position="33"/>
    </location>
</feature>
<comment type="subunit">
    <text evidence="3">F-type ATPases have 2 components, CF(1) - the catalytic core - and CF(0) - the membrane proton channel.</text>
</comment>
<evidence type="ECO:0000256" key="2">
    <source>
        <dbReference type="ARBA" id="ARBA00008892"/>
    </source>
</evidence>
<evidence type="ECO:0000256" key="3">
    <source>
        <dbReference type="ARBA" id="ARBA00011291"/>
    </source>
</evidence>
<keyword evidence="8 13" id="KW-1133">Transmembrane helix</keyword>
<keyword evidence="9 12" id="KW-0406">Ion transport</keyword>
<comment type="subcellular location">
    <subcellularLocation>
        <location evidence="1 12">Mitochondrion membrane</location>
        <topology evidence="1 12">Single-pass membrane protein</topology>
    </subcellularLocation>
</comment>
<comment type="similarity">
    <text evidence="2 12">Belongs to the ATPase protein 8 family.</text>
</comment>
<sequence>MPQMAPLSWLTLYFIFIMMFIMFMILNYFSFMYTPKNIMKTKKNINLNWKW</sequence>
<reference evidence="14" key="1">
    <citation type="journal article" date="2017" name="Mitochondrial DNA Part B Resour">
        <title>Mitochondrial genome of Sitona callosus (Coleoptera: Curculionidae) and phylogenetic analysis within Entiminae.</title>
        <authorList>
            <person name="Zhang L."/>
            <person name="Wang J."/>
            <person name="Yang X.-Z."/>
            <person name="Li X.-P."/>
            <person name="Feng R.-Q."/>
            <person name="Yuan M.-L."/>
        </authorList>
    </citation>
    <scope>NUCLEOTIDE SEQUENCE</scope>
</reference>
<evidence type="ECO:0000256" key="11">
    <source>
        <dbReference type="ARBA" id="ARBA00023136"/>
    </source>
</evidence>
<keyword evidence="5 12" id="KW-0138">CF(0)</keyword>